<dbReference type="Gene3D" id="2.120.10.30">
    <property type="entry name" value="TolB, C-terminal domain"/>
    <property type="match status" value="1"/>
</dbReference>
<evidence type="ECO:0000313" key="2">
    <source>
        <dbReference type="EMBL" id="KAJ8042860.1"/>
    </source>
</evidence>
<dbReference type="SUPFAM" id="SSF57845">
    <property type="entry name" value="B-box zinc-binding domain"/>
    <property type="match status" value="1"/>
</dbReference>
<feature type="coiled-coil region" evidence="1">
    <location>
        <begin position="187"/>
        <end position="265"/>
    </location>
</feature>
<dbReference type="InterPro" id="IPR047153">
    <property type="entry name" value="TRIM45/56/19-like"/>
</dbReference>
<sequence>MRECCGCSEKVKPSAYCFKCNDFLCDNCKKLHLSNKLLKDHKPYVTLLTKAEHNNVTLGLFNTHKEVPKCQIHSETASQLCCKSCGNLPICVPCSYGSHKNHDISDVASVVNSMKDRFITELSGVRNWKEEVNENLKTLKENDHKIISNTHKKAETLKSNYEKESGKVETTLKTLRDDHARSKVDIENNKKRHLQALQKQMEVEMQEIKNKYNKKAEEIKSNSEITLKALEKKFQDQENLLSEECNVLSNEFENSLKTLQAQEKELHAIYRERTAHFENTEKRLKNILVTGNSILEGNNSWTIVQCASDVFAAIHPVEEKMKKGIPKTDRLSQLEALLLEVSSDQRGNGSPVRKYEESVVDIEGINDKEWYVNSIAGTGDGNFVISGNSPTKELHITVVNAQGKRIRQKITVTDDPIHRWSYCDFLSKCKVVVISSPFKVGIYDIVKGTYFVSNITEVISNWPKDWYIRCVATEPKEHLIYVSSVGTKDVYVLNNQLNYQSQMRVPDMVQWPQAFKVSEGKLLLCGSTNRACAVDMKKPDKVLYEFIKPSMDDVCIPLSICVDKKRFIYILWSHYMKCMLVQYSPRGGLIKKTKLVDRDASCVAAVETEHTEKIIVATHASRKLYIYRMVE</sequence>
<dbReference type="InterPro" id="IPR011042">
    <property type="entry name" value="6-blade_b-propeller_TolB-like"/>
</dbReference>
<dbReference type="OrthoDB" id="1616686at2759"/>
<dbReference type="Proteomes" id="UP001152320">
    <property type="component" value="Chromosome 4"/>
</dbReference>
<protein>
    <submittedName>
        <fullName evidence="2">E3 ubiquitin-protein ligase TRIM71</fullName>
    </submittedName>
</protein>
<dbReference type="PANTHER" id="PTHR25462">
    <property type="entry name" value="BONUS, ISOFORM C-RELATED"/>
    <property type="match status" value="1"/>
</dbReference>
<dbReference type="Gene3D" id="3.30.160.60">
    <property type="entry name" value="Classic Zinc Finger"/>
    <property type="match status" value="1"/>
</dbReference>
<dbReference type="SUPFAM" id="SSF69322">
    <property type="entry name" value="Tricorn protease domain 2"/>
    <property type="match status" value="1"/>
</dbReference>
<dbReference type="PANTHER" id="PTHR25462:SF229">
    <property type="entry name" value="TRANSCRIPTION INTERMEDIARY FACTOR 1-BETA"/>
    <property type="match status" value="1"/>
</dbReference>
<comment type="caution">
    <text evidence="2">The sequence shown here is derived from an EMBL/GenBank/DDBJ whole genome shotgun (WGS) entry which is preliminary data.</text>
</comment>
<dbReference type="EMBL" id="JAIZAY010000004">
    <property type="protein sequence ID" value="KAJ8042860.1"/>
    <property type="molecule type" value="Genomic_DNA"/>
</dbReference>
<dbReference type="GO" id="GO:0006513">
    <property type="term" value="P:protein monoubiquitination"/>
    <property type="evidence" value="ECO:0007669"/>
    <property type="project" value="TreeGrafter"/>
</dbReference>
<reference evidence="2" key="1">
    <citation type="submission" date="2021-10" db="EMBL/GenBank/DDBJ databases">
        <title>Tropical sea cucumber genome reveals ecological adaptation and Cuvierian tubules defense mechanism.</title>
        <authorList>
            <person name="Chen T."/>
        </authorList>
    </citation>
    <scope>NUCLEOTIDE SEQUENCE</scope>
    <source>
        <strain evidence="2">Nanhai2018</strain>
        <tissue evidence="2">Muscle</tissue>
    </source>
</reference>
<gene>
    <name evidence="2" type="ORF">HOLleu_09730</name>
</gene>
<keyword evidence="1" id="KW-0175">Coiled coil</keyword>
<evidence type="ECO:0000256" key="1">
    <source>
        <dbReference type="SAM" id="Coils"/>
    </source>
</evidence>
<evidence type="ECO:0000313" key="3">
    <source>
        <dbReference type="Proteomes" id="UP001152320"/>
    </source>
</evidence>
<accession>A0A9Q1CDU7</accession>
<dbReference type="AlphaFoldDB" id="A0A9Q1CDU7"/>
<keyword evidence="3" id="KW-1185">Reference proteome</keyword>
<proteinExistence type="predicted"/>
<name>A0A9Q1CDU7_HOLLE</name>
<dbReference type="GO" id="GO:0061630">
    <property type="term" value="F:ubiquitin protein ligase activity"/>
    <property type="evidence" value="ECO:0007669"/>
    <property type="project" value="TreeGrafter"/>
</dbReference>
<organism evidence="2 3">
    <name type="scientific">Holothuria leucospilota</name>
    <name type="common">Black long sea cucumber</name>
    <name type="synonym">Mertensiothuria leucospilota</name>
    <dbReference type="NCBI Taxonomy" id="206669"/>
    <lineage>
        <taxon>Eukaryota</taxon>
        <taxon>Metazoa</taxon>
        <taxon>Echinodermata</taxon>
        <taxon>Eleutherozoa</taxon>
        <taxon>Echinozoa</taxon>
        <taxon>Holothuroidea</taxon>
        <taxon>Aspidochirotacea</taxon>
        <taxon>Aspidochirotida</taxon>
        <taxon>Holothuriidae</taxon>
        <taxon>Holothuria</taxon>
    </lineage>
</organism>